<organism evidence="1 2">
    <name type="scientific">Cyphomyrmex costatus</name>
    <dbReference type="NCBI Taxonomy" id="456900"/>
    <lineage>
        <taxon>Eukaryota</taxon>
        <taxon>Metazoa</taxon>
        <taxon>Ecdysozoa</taxon>
        <taxon>Arthropoda</taxon>
        <taxon>Hexapoda</taxon>
        <taxon>Insecta</taxon>
        <taxon>Pterygota</taxon>
        <taxon>Neoptera</taxon>
        <taxon>Endopterygota</taxon>
        <taxon>Hymenoptera</taxon>
        <taxon>Apocrita</taxon>
        <taxon>Aculeata</taxon>
        <taxon>Formicoidea</taxon>
        <taxon>Formicidae</taxon>
        <taxon>Myrmicinae</taxon>
        <taxon>Cyphomyrmex</taxon>
    </lineage>
</organism>
<evidence type="ECO:0000313" key="2">
    <source>
        <dbReference type="Proteomes" id="UP000078542"/>
    </source>
</evidence>
<feature type="non-terminal residue" evidence="1">
    <location>
        <position position="1"/>
    </location>
</feature>
<proteinExistence type="predicted"/>
<accession>A0A195D7C3</accession>
<sequence>NHMSRLLAHERNASASALLDALVADHNEDHDEDYDEKVSKVGACPIIWLFSDSPNA</sequence>
<name>A0A195D7C3_9HYME</name>
<evidence type="ECO:0000313" key="1">
    <source>
        <dbReference type="EMBL" id="KYN08776.1"/>
    </source>
</evidence>
<keyword evidence="2" id="KW-1185">Reference proteome</keyword>
<dbReference type="EMBL" id="KQ976749">
    <property type="protein sequence ID" value="KYN08776.1"/>
    <property type="molecule type" value="Genomic_DNA"/>
</dbReference>
<dbReference type="AlphaFoldDB" id="A0A195D7C3"/>
<dbReference type="Proteomes" id="UP000078542">
    <property type="component" value="Unassembled WGS sequence"/>
</dbReference>
<protein>
    <submittedName>
        <fullName evidence="1">Uncharacterized protein</fullName>
    </submittedName>
</protein>
<gene>
    <name evidence="1" type="ORF">ALC62_00232</name>
</gene>
<reference evidence="1 2" key="1">
    <citation type="submission" date="2016-03" db="EMBL/GenBank/DDBJ databases">
        <title>Cyphomyrmex costatus WGS genome.</title>
        <authorList>
            <person name="Nygaard S."/>
            <person name="Hu H."/>
            <person name="Boomsma J."/>
            <person name="Zhang G."/>
        </authorList>
    </citation>
    <scope>NUCLEOTIDE SEQUENCE [LARGE SCALE GENOMIC DNA]</scope>
    <source>
        <strain evidence="1">MS0001</strain>
        <tissue evidence="1">Whole body</tissue>
    </source>
</reference>